<gene>
    <name evidence="2" type="ORF">B0H15DRAFT_817897</name>
</gene>
<proteinExistence type="predicted"/>
<evidence type="ECO:0000313" key="3">
    <source>
        <dbReference type="Proteomes" id="UP001222325"/>
    </source>
</evidence>
<sequence length="70" mass="7948">MPLSALVCSDPLVYALGPPCFFWLLLFDIMTNTYYSFDYDTIQHGMYSAGQVPADPPLRRAPRSLLHHCL</sequence>
<name>A0AAD6UJE6_9AGAR</name>
<dbReference type="AlphaFoldDB" id="A0AAD6UJE6"/>
<feature type="transmembrane region" description="Helical" evidence="1">
    <location>
        <begin position="12"/>
        <end position="30"/>
    </location>
</feature>
<keyword evidence="1" id="KW-0472">Membrane</keyword>
<keyword evidence="1" id="KW-0812">Transmembrane</keyword>
<accession>A0AAD6UJE6</accession>
<keyword evidence="1" id="KW-1133">Transmembrane helix</keyword>
<organism evidence="2 3">
    <name type="scientific">Mycena belliarum</name>
    <dbReference type="NCBI Taxonomy" id="1033014"/>
    <lineage>
        <taxon>Eukaryota</taxon>
        <taxon>Fungi</taxon>
        <taxon>Dikarya</taxon>
        <taxon>Basidiomycota</taxon>
        <taxon>Agaricomycotina</taxon>
        <taxon>Agaricomycetes</taxon>
        <taxon>Agaricomycetidae</taxon>
        <taxon>Agaricales</taxon>
        <taxon>Marasmiineae</taxon>
        <taxon>Mycenaceae</taxon>
        <taxon>Mycena</taxon>
    </lineage>
</organism>
<evidence type="ECO:0000313" key="2">
    <source>
        <dbReference type="EMBL" id="KAJ7100964.1"/>
    </source>
</evidence>
<dbReference type="Proteomes" id="UP001222325">
    <property type="component" value="Unassembled WGS sequence"/>
</dbReference>
<reference evidence="2" key="1">
    <citation type="submission" date="2023-03" db="EMBL/GenBank/DDBJ databases">
        <title>Massive genome expansion in bonnet fungi (Mycena s.s.) driven by repeated elements and novel gene families across ecological guilds.</title>
        <authorList>
            <consortium name="Lawrence Berkeley National Laboratory"/>
            <person name="Harder C.B."/>
            <person name="Miyauchi S."/>
            <person name="Viragh M."/>
            <person name="Kuo A."/>
            <person name="Thoen E."/>
            <person name="Andreopoulos B."/>
            <person name="Lu D."/>
            <person name="Skrede I."/>
            <person name="Drula E."/>
            <person name="Henrissat B."/>
            <person name="Morin E."/>
            <person name="Kohler A."/>
            <person name="Barry K."/>
            <person name="LaButti K."/>
            <person name="Morin E."/>
            <person name="Salamov A."/>
            <person name="Lipzen A."/>
            <person name="Mereny Z."/>
            <person name="Hegedus B."/>
            <person name="Baldrian P."/>
            <person name="Stursova M."/>
            <person name="Weitz H."/>
            <person name="Taylor A."/>
            <person name="Grigoriev I.V."/>
            <person name="Nagy L.G."/>
            <person name="Martin F."/>
            <person name="Kauserud H."/>
        </authorList>
    </citation>
    <scope>NUCLEOTIDE SEQUENCE</scope>
    <source>
        <strain evidence="2">CBHHK173m</strain>
    </source>
</reference>
<dbReference type="EMBL" id="JARJCN010000005">
    <property type="protein sequence ID" value="KAJ7100964.1"/>
    <property type="molecule type" value="Genomic_DNA"/>
</dbReference>
<evidence type="ECO:0000256" key="1">
    <source>
        <dbReference type="SAM" id="Phobius"/>
    </source>
</evidence>
<comment type="caution">
    <text evidence="2">The sequence shown here is derived from an EMBL/GenBank/DDBJ whole genome shotgun (WGS) entry which is preliminary data.</text>
</comment>
<keyword evidence="3" id="KW-1185">Reference proteome</keyword>
<protein>
    <submittedName>
        <fullName evidence="2">Uncharacterized protein</fullName>
    </submittedName>
</protein>